<accession>F9X521</accession>
<sequence length="65" mass="7180">MRHTICTEANIILLLAIYLQRRAPAASHIAMPTFRCSIPMAHHPTSETLLSQPPTPQALVPFPCC</sequence>
<dbReference type="InParanoid" id="F9X521"/>
<protein>
    <recommendedName>
        <fullName evidence="4">Secreted protein</fullName>
    </recommendedName>
</protein>
<dbReference type="KEGG" id="ztr:MYCGRDRAFT_103716"/>
<organism evidence="2 3">
    <name type="scientific">Zymoseptoria tritici (strain CBS 115943 / IPO323)</name>
    <name type="common">Speckled leaf blotch fungus</name>
    <name type="synonym">Septoria tritici</name>
    <dbReference type="NCBI Taxonomy" id="336722"/>
    <lineage>
        <taxon>Eukaryota</taxon>
        <taxon>Fungi</taxon>
        <taxon>Dikarya</taxon>
        <taxon>Ascomycota</taxon>
        <taxon>Pezizomycotina</taxon>
        <taxon>Dothideomycetes</taxon>
        <taxon>Dothideomycetidae</taxon>
        <taxon>Mycosphaerellales</taxon>
        <taxon>Mycosphaerellaceae</taxon>
        <taxon>Zymoseptoria</taxon>
    </lineage>
</organism>
<feature type="signal peptide" evidence="1">
    <location>
        <begin position="1"/>
        <end position="25"/>
    </location>
</feature>
<dbReference type="Proteomes" id="UP000008062">
    <property type="component" value="Chromosome 3"/>
</dbReference>
<dbReference type="AlphaFoldDB" id="F9X521"/>
<name>F9X521_ZYMTI</name>
<evidence type="ECO:0000313" key="3">
    <source>
        <dbReference type="Proteomes" id="UP000008062"/>
    </source>
</evidence>
<keyword evidence="1" id="KW-0732">Signal</keyword>
<feature type="chain" id="PRO_5003390101" description="Secreted protein" evidence="1">
    <location>
        <begin position="26"/>
        <end position="65"/>
    </location>
</feature>
<proteinExistence type="predicted"/>
<gene>
    <name evidence="2" type="ORF">MYCGRDRAFT_103716</name>
</gene>
<evidence type="ECO:0008006" key="4">
    <source>
        <dbReference type="Google" id="ProtNLM"/>
    </source>
</evidence>
<dbReference type="EMBL" id="CM001198">
    <property type="protein sequence ID" value="EGP88807.1"/>
    <property type="molecule type" value="Genomic_DNA"/>
</dbReference>
<dbReference type="GeneID" id="13395620"/>
<keyword evidence="3" id="KW-1185">Reference proteome</keyword>
<evidence type="ECO:0000313" key="2">
    <source>
        <dbReference type="EMBL" id="EGP88807.1"/>
    </source>
</evidence>
<evidence type="ECO:0000256" key="1">
    <source>
        <dbReference type="SAM" id="SignalP"/>
    </source>
</evidence>
<dbReference type="RefSeq" id="XP_003853831.1">
    <property type="nucleotide sequence ID" value="XM_003853783.1"/>
</dbReference>
<reference evidence="2 3" key="1">
    <citation type="journal article" date="2011" name="PLoS Genet.">
        <title>Finished genome of the fungal wheat pathogen Mycosphaerella graminicola reveals dispensome structure, chromosome plasticity, and stealth pathogenesis.</title>
        <authorList>
            <person name="Goodwin S.B."/>
            <person name="Ben M'barek S."/>
            <person name="Dhillon B."/>
            <person name="Wittenberg A.H.J."/>
            <person name="Crane C.F."/>
            <person name="Hane J.K."/>
            <person name="Foster A.J."/>
            <person name="Van der Lee T.A.J."/>
            <person name="Grimwood J."/>
            <person name="Aerts A."/>
            <person name="Antoniw J."/>
            <person name="Bailey A."/>
            <person name="Bluhm B."/>
            <person name="Bowler J."/>
            <person name="Bristow J."/>
            <person name="van der Burgt A."/>
            <person name="Canto-Canche B."/>
            <person name="Churchill A.C.L."/>
            <person name="Conde-Ferraez L."/>
            <person name="Cools H.J."/>
            <person name="Coutinho P.M."/>
            <person name="Csukai M."/>
            <person name="Dehal P."/>
            <person name="De Wit P."/>
            <person name="Donzelli B."/>
            <person name="van de Geest H.C."/>
            <person name="van Ham R.C.H.J."/>
            <person name="Hammond-Kosack K.E."/>
            <person name="Henrissat B."/>
            <person name="Kilian A."/>
            <person name="Kobayashi A.K."/>
            <person name="Koopmann E."/>
            <person name="Kourmpetis Y."/>
            <person name="Kuzniar A."/>
            <person name="Lindquist E."/>
            <person name="Lombard V."/>
            <person name="Maliepaard C."/>
            <person name="Martins N."/>
            <person name="Mehrabi R."/>
            <person name="Nap J.P.H."/>
            <person name="Ponomarenko A."/>
            <person name="Rudd J.J."/>
            <person name="Salamov A."/>
            <person name="Schmutz J."/>
            <person name="Schouten H.J."/>
            <person name="Shapiro H."/>
            <person name="Stergiopoulos I."/>
            <person name="Torriani S.F.F."/>
            <person name="Tu H."/>
            <person name="de Vries R.P."/>
            <person name="Waalwijk C."/>
            <person name="Ware S.B."/>
            <person name="Wiebenga A."/>
            <person name="Zwiers L.-H."/>
            <person name="Oliver R.P."/>
            <person name="Grigoriev I.V."/>
            <person name="Kema G.H.J."/>
        </authorList>
    </citation>
    <scope>NUCLEOTIDE SEQUENCE [LARGE SCALE GENOMIC DNA]</scope>
    <source>
        <strain evidence="3">CBS 115943 / IPO323</strain>
    </source>
</reference>
<dbReference type="HOGENOM" id="CLU_2851439_0_0_1"/>